<dbReference type="SUPFAM" id="SSF81901">
    <property type="entry name" value="HCP-like"/>
    <property type="match status" value="1"/>
</dbReference>
<dbReference type="Proteomes" id="UP000663846">
    <property type="component" value="Unassembled WGS sequence"/>
</dbReference>
<name>A0A8H3C5A1_9AGAM</name>
<organism evidence="3 4">
    <name type="scientific">Rhizoctonia solani</name>
    <dbReference type="NCBI Taxonomy" id="456999"/>
    <lineage>
        <taxon>Eukaryota</taxon>
        <taxon>Fungi</taxon>
        <taxon>Dikarya</taxon>
        <taxon>Basidiomycota</taxon>
        <taxon>Agaricomycotina</taxon>
        <taxon>Agaricomycetes</taxon>
        <taxon>Cantharellales</taxon>
        <taxon>Ceratobasidiaceae</taxon>
        <taxon>Rhizoctonia</taxon>
    </lineage>
</organism>
<evidence type="ECO:0000313" key="4">
    <source>
        <dbReference type="Proteomes" id="UP000663846"/>
    </source>
</evidence>
<dbReference type="InterPro" id="IPR011990">
    <property type="entry name" value="TPR-like_helical_dom_sf"/>
</dbReference>
<protein>
    <recommendedName>
        <fullName evidence="2">CHAT domain-containing protein</fullName>
    </recommendedName>
</protein>
<dbReference type="PANTHER" id="PTHR19959">
    <property type="entry name" value="KINESIN LIGHT CHAIN"/>
    <property type="match status" value="1"/>
</dbReference>
<comment type="caution">
    <text evidence="3">The sequence shown here is derived from an EMBL/GenBank/DDBJ whole genome shotgun (WGS) entry which is preliminary data.</text>
</comment>
<evidence type="ECO:0000313" key="3">
    <source>
        <dbReference type="EMBL" id="CAE6473647.1"/>
    </source>
</evidence>
<evidence type="ECO:0000256" key="1">
    <source>
        <dbReference type="SAM" id="MobiDB-lite"/>
    </source>
</evidence>
<dbReference type="InterPro" id="IPR024983">
    <property type="entry name" value="CHAT_dom"/>
</dbReference>
<sequence>MNNYTEDANLEGLALRLFDKGKQLSLRFMRFGSLDDLEKAIEHKTKSILITPEGHPAKAERLHSLGASHYRRFQCLGNAEDLHKDIKYSAQAVALTPEDHSERHNRLGGLGTSYYERFMLLDDLKDLDMAIDYETQAYLITPENHSDWHERISNLGASYYQRFLRLGDLSDLNRAIEYASRVCSLTPKDDPDQPERFGRLGASYHARFNRLGDLNDLEKSLKHHIQAHELTSENSPDYPSRLSNISVLYHERFNHLGDLADLDNAIKYELQSHSLTPENHPDLAEQLSHLGAAYNGRFKCLRSLSDLNKAIEFSLQAISLTPEGHPGFPRRLSHLSTTYYERFICLGNLSDLNKAIEKRLQAHSLTPKDHPDLAIRLGSLGAAYHERFMHSENIDDLQKAIEYKQMALEATPERHPHRYKRLANIGTSYYERYMCQSNLTDLDKAIEYHHQALSFTPEGHPSLPTQLSTLSTSYHQKYLRLGSVDFLNQALNYLRQASGCLGATPRIRLDAALDWARLAIGQNMPQELNHLQAYQTEMELIPEVIWLGITVEERYAALELLNNVVNKASSAAIQDCRYELALEWLEQGRCIVWNQILALRTPLDELRIAHPSIAYQLQGIRDELHRASLQVFDPQGHVNDSELLESVVQRHHRLATQHAALVLQVRQIPGFESFLRPRPAPELVLAARTGPVVVINIHNTSCDALIIRPGDTQVYYLELPYLTDQRVYSMRTRVELSLEQRGPGRETKRRPMLSEPDSPSQQDFKQILVTLWNNLASPILNFLGYLTVKAPNDLPHITWCMTGPLTFLPLHAAGYYDRPHSKLSDYVVSSYTPTLSAILSSTLSSVDHTSILAIGQETTPGLSNLPGTARELEHIKDHSGNFVMYQQLTGNHATLKTVLDGMVLNDWVHLACHAHQNPTDPRKSGFFLHDGILDLSAIMDKSFKGKGLAFLSACQTATGDKKLADEAIHLASGMLIAGYPSVIATMWAVGDSDAPFIADKVYGKLLEGGRMKSHGVARALHHAVEELRKEIGDDQFERWALFIHIGL</sequence>
<accession>A0A8H3C5A1</accession>
<evidence type="ECO:0000259" key="2">
    <source>
        <dbReference type="Pfam" id="PF12770"/>
    </source>
</evidence>
<dbReference type="Pfam" id="PF12770">
    <property type="entry name" value="CHAT"/>
    <property type="match status" value="1"/>
</dbReference>
<dbReference type="Gene3D" id="1.25.40.10">
    <property type="entry name" value="Tetratricopeptide repeat domain"/>
    <property type="match status" value="3"/>
</dbReference>
<gene>
    <name evidence="3" type="ORF">RDB_LOCUS180601</name>
</gene>
<dbReference type="PANTHER" id="PTHR19959:SF119">
    <property type="entry name" value="FUNGAL LIPASE-LIKE DOMAIN-CONTAINING PROTEIN"/>
    <property type="match status" value="1"/>
</dbReference>
<feature type="domain" description="CHAT" evidence="2">
    <location>
        <begin position="768"/>
        <end position="1046"/>
    </location>
</feature>
<dbReference type="SMART" id="SM00028">
    <property type="entry name" value="TPR"/>
    <property type="match status" value="6"/>
</dbReference>
<dbReference type="InterPro" id="IPR019734">
    <property type="entry name" value="TPR_rpt"/>
</dbReference>
<dbReference type="AlphaFoldDB" id="A0A8H3C5A1"/>
<feature type="region of interest" description="Disordered" evidence="1">
    <location>
        <begin position="738"/>
        <end position="760"/>
    </location>
</feature>
<proteinExistence type="predicted"/>
<dbReference type="EMBL" id="CAJMWS010001124">
    <property type="protein sequence ID" value="CAE6473647.1"/>
    <property type="molecule type" value="Genomic_DNA"/>
</dbReference>
<reference evidence="3" key="1">
    <citation type="submission" date="2021-01" db="EMBL/GenBank/DDBJ databases">
        <authorList>
            <person name="Kaushik A."/>
        </authorList>
    </citation>
    <scope>NUCLEOTIDE SEQUENCE</scope>
    <source>
        <strain evidence="3">AG1-1C</strain>
    </source>
</reference>